<sequence>MTRYHRLHAASSTAALLGAAVVLVGCDDMDEDLKSADGRLQTNGTALDAADDELDFEDLCAGAGAVAGGAIDEKTSGAMEV</sequence>
<keyword evidence="2" id="KW-1185">Reference proteome</keyword>
<proteinExistence type="predicted"/>
<evidence type="ECO:0008006" key="3">
    <source>
        <dbReference type="Google" id="ProtNLM"/>
    </source>
</evidence>
<reference evidence="1 2" key="1">
    <citation type="journal article" date="2020" name="Syst. Appl. Microbiol.">
        <title>Alienimonas chondri sp. nov., a novel planctomycete isolated from the biofilm of the red alga Chondrus crispus.</title>
        <authorList>
            <person name="Vitorino I."/>
            <person name="Albuquerque L."/>
            <person name="Wiegand S."/>
            <person name="Kallscheuer N."/>
            <person name="da Costa M.S."/>
            <person name="Lobo-da-Cunha A."/>
            <person name="Jogler C."/>
            <person name="Lage O.M."/>
        </authorList>
    </citation>
    <scope>NUCLEOTIDE SEQUENCE [LARGE SCALE GENOMIC DNA]</scope>
    <source>
        <strain evidence="1 2">LzC2</strain>
    </source>
</reference>
<comment type="caution">
    <text evidence="1">The sequence shown here is derived from an EMBL/GenBank/DDBJ whole genome shotgun (WGS) entry which is preliminary data.</text>
</comment>
<accession>A0ABX1VFJ0</accession>
<dbReference type="PROSITE" id="PS51257">
    <property type="entry name" value="PROKAR_LIPOPROTEIN"/>
    <property type="match status" value="1"/>
</dbReference>
<gene>
    <name evidence="1" type="ORF">LzC2_26720</name>
</gene>
<evidence type="ECO:0000313" key="2">
    <source>
        <dbReference type="Proteomes" id="UP000609651"/>
    </source>
</evidence>
<name>A0ABX1VFJ0_9PLAN</name>
<dbReference type="Proteomes" id="UP000609651">
    <property type="component" value="Unassembled WGS sequence"/>
</dbReference>
<protein>
    <recommendedName>
        <fullName evidence="3">Secreted protein</fullName>
    </recommendedName>
</protein>
<dbReference type="RefSeq" id="WP_171187717.1">
    <property type="nucleotide sequence ID" value="NZ_WTPX01000085.1"/>
</dbReference>
<evidence type="ECO:0000313" key="1">
    <source>
        <dbReference type="EMBL" id="NNJ26583.1"/>
    </source>
</evidence>
<organism evidence="1 2">
    <name type="scientific">Alienimonas chondri</name>
    <dbReference type="NCBI Taxonomy" id="2681879"/>
    <lineage>
        <taxon>Bacteria</taxon>
        <taxon>Pseudomonadati</taxon>
        <taxon>Planctomycetota</taxon>
        <taxon>Planctomycetia</taxon>
        <taxon>Planctomycetales</taxon>
        <taxon>Planctomycetaceae</taxon>
        <taxon>Alienimonas</taxon>
    </lineage>
</organism>
<dbReference type="EMBL" id="WTPX01000085">
    <property type="protein sequence ID" value="NNJ26583.1"/>
    <property type="molecule type" value="Genomic_DNA"/>
</dbReference>